<evidence type="ECO:0000256" key="2">
    <source>
        <dbReference type="ARBA" id="ARBA00022801"/>
    </source>
</evidence>
<dbReference type="Pfam" id="PF00326">
    <property type="entry name" value="Peptidase_S9"/>
    <property type="match status" value="1"/>
</dbReference>
<gene>
    <name evidence="6" type="ORF">FHX34_106130</name>
</gene>
<dbReference type="PANTHER" id="PTHR42776:SF13">
    <property type="entry name" value="DIPEPTIDYL-PEPTIDASE 5"/>
    <property type="match status" value="1"/>
</dbReference>
<accession>A0A561VIE6</accession>
<keyword evidence="6" id="KW-0645">Protease</keyword>
<comment type="caution">
    <text evidence="6">The sequence shown here is derived from an EMBL/GenBank/DDBJ whole genome shotgun (WGS) entry which is preliminary data.</text>
</comment>
<evidence type="ECO:0000256" key="1">
    <source>
        <dbReference type="ARBA" id="ARBA00022729"/>
    </source>
</evidence>
<dbReference type="InterPro" id="IPR001375">
    <property type="entry name" value="Peptidase_S9_cat"/>
</dbReference>
<sequence length="672" mass="71736">MTMDAQDVFADLDAYVALPRLENLRLSPDGRRLVVGVGTPHRDNTAYRTSIWEVDPAGERPARRLTRSDAGESPAGFTPGGDLLFTSARPRPGGDPDREPVTALWRQPAGGDAHVLAAPPGGVSRVVAGVGGTVLLGSPLLPSSADPAADEKARATRKEAGVSAILHEQYPVRYWDHDLGPAATRLLAGDLADGDAALPLRDLTGHAGLALHDVCTWDVTPDGRTAVAQWQVVGPGGAQRQTLVAVDVASGERRTLADDADHDYQAPRISPDGTRVAFVAVRRSTATDPGDAWLATVPVAGGRVRALTGAWDRLPGAPRWTPDGSALVTAADDRGRAPLWRVDAASGAVTRLTPDDGAYTDWQVAPDGRWVYALRSAVDSPPSPVRVALDGVPELTVLPGPAESPAIPGRLAEVTATAADGTGLRAWLALPDTAGADRPAPLLLWIHGGPQGSWNSWSWRWNPWIAVAHGYAVLLPDPALSTGYGRDFIARGWGAWGDRPYTDLLALTDAAGEHPDVDAGRTAAMGGSFGGYMANWIAGHTDRFDAIVTHASLWSLEQFVPTTDVASYWAREMTREMTAAWSPHRSAGAITTPMLVIHGDRDYRVPIGEGLSLWWALMSSPSGPGKHKFLYFPDENHWILKPGNVKAWYATVLAFLDQHVRGAGWRRPELLG</sequence>
<feature type="region of interest" description="Disordered" evidence="4">
    <location>
        <begin position="58"/>
        <end position="98"/>
    </location>
</feature>
<dbReference type="GO" id="GO:0004177">
    <property type="term" value="F:aminopeptidase activity"/>
    <property type="evidence" value="ECO:0007669"/>
    <property type="project" value="UniProtKB-KW"/>
</dbReference>
<evidence type="ECO:0000313" key="7">
    <source>
        <dbReference type="Proteomes" id="UP000320239"/>
    </source>
</evidence>
<keyword evidence="7" id="KW-1185">Reference proteome</keyword>
<dbReference type="Proteomes" id="UP000320239">
    <property type="component" value="Unassembled WGS sequence"/>
</dbReference>
<keyword evidence="3" id="KW-0720">Serine protease</keyword>
<keyword evidence="2" id="KW-0378">Hydrolase</keyword>
<keyword evidence="1" id="KW-0732">Signal</keyword>
<dbReference type="InterPro" id="IPR029058">
    <property type="entry name" value="AB_hydrolase_fold"/>
</dbReference>
<dbReference type="InterPro" id="IPR011042">
    <property type="entry name" value="6-blade_b-propeller_TolB-like"/>
</dbReference>
<dbReference type="Pfam" id="PF07676">
    <property type="entry name" value="PD40"/>
    <property type="match status" value="1"/>
</dbReference>
<organism evidence="6 7">
    <name type="scientific">Actinoplanes teichomyceticus</name>
    <dbReference type="NCBI Taxonomy" id="1867"/>
    <lineage>
        <taxon>Bacteria</taxon>
        <taxon>Bacillati</taxon>
        <taxon>Actinomycetota</taxon>
        <taxon>Actinomycetes</taxon>
        <taxon>Micromonosporales</taxon>
        <taxon>Micromonosporaceae</taxon>
        <taxon>Actinoplanes</taxon>
    </lineage>
</organism>
<keyword evidence="6" id="KW-0031">Aminopeptidase</keyword>
<dbReference type="GO" id="GO:0006508">
    <property type="term" value="P:proteolysis"/>
    <property type="evidence" value="ECO:0007669"/>
    <property type="project" value="InterPro"/>
</dbReference>
<evidence type="ECO:0000313" key="6">
    <source>
        <dbReference type="EMBL" id="TWG11400.1"/>
    </source>
</evidence>
<dbReference type="AlphaFoldDB" id="A0A561VIE6"/>
<reference evidence="6 7" key="1">
    <citation type="submission" date="2019-06" db="EMBL/GenBank/DDBJ databases">
        <title>Sequencing the genomes of 1000 actinobacteria strains.</title>
        <authorList>
            <person name="Klenk H.-P."/>
        </authorList>
    </citation>
    <scope>NUCLEOTIDE SEQUENCE [LARGE SCALE GENOMIC DNA]</scope>
    <source>
        <strain evidence="6 7">DSM 43866</strain>
    </source>
</reference>
<protein>
    <submittedName>
        <fullName evidence="6">Dipeptidyl aminopeptidase/acylaminoacyl peptidase</fullName>
    </submittedName>
</protein>
<evidence type="ECO:0000256" key="3">
    <source>
        <dbReference type="ARBA" id="ARBA00022825"/>
    </source>
</evidence>
<evidence type="ECO:0000259" key="5">
    <source>
        <dbReference type="Pfam" id="PF00326"/>
    </source>
</evidence>
<dbReference type="SUPFAM" id="SSF82171">
    <property type="entry name" value="DPP6 N-terminal domain-like"/>
    <property type="match status" value="1"/>
</dbReference>
<dbReference type="Gene3D" id="3.40.50.1820">
    <property type="entry name" value="alpha/beta hydrolase"/>
    <property type="match status" value="1"/>
</dbReference>
<name>A0A561VIE6_ACTTI</name>
<dbReference type="SUPFAM" id="SSF53474">
    <property type="entry name" value="alpha/beta-Hydrolases"/>
    <property type="match status" value="1"/>
</dbReference>
<dbReference type="RefSeq" id="WP_122978212.1">
    <property type="nucleotide sequence ID" value="NZ_BOMX01000134.1"/>
</dbReference>
<dbReference type="PANTHER" id="PTHR42776">
    <property type="entry name" value="SERINE PEPTIDASE S9 FAMILY MEMBER"/>
    <property type="match status" value="1"/>
</dbReference>
<feature type="domain" description="Peptidase S9 prolyl oligopeptidase catalytic" evidence="5">
    <location>
        <begin position="457"/>
        <end position="661"/>
    </location>
</feature>
<dbReference type="EMBL" id="VIWY01000006">
    <property type="protein sequence ID" value="TWG11400.1"/>
    <property type="molecule type" value="Genomic_DNA"/>
</dbReference>
<dbReference type="OrthoDB" id="262125at2"/>
<dbReference type="InterPro" id="IPR011659">
    <property type="entry name" value="WD40"/>
</dbReference>
<evidence type="ECO:0000256" key="4">
    <source>
        <dbReference type="SAM" id="MobiDB-lite"/>
    </source>
</evidence>
<feature type="compositionally biased region" description="Basic and acidic residues" evidence="4">
    <location>
        <begin position="58"/>
        <end position="70"/>
    </location>
</feature>
<proteinExistence type="predicted"/>
<dbReference type="Gene3D" id="2.120.10.30">
    <property type="entry name" value="TolB, C-terminal domain"/>
    <property type="match status" value="2"/>
</dbReference>
<dbReference type="GO" id="GO:0004252">
    <property type="term" value="F:serine-type endopeptidase activity"/>
    <property type="evidence" value="ECO:0007669"/>
    <property type="project" value="TreeGrafter"/>
</dbReference>